<evidence type="ECO:0000313" key="3">
    <source>
        <dbReference type="Proteomes" id="UP000197424"/>
    </source>
</evidence>
<dbReference type="AlphaFoldDB" id="A0A248LMF3"/>
<name>A0A248LMF3_9NEIS</name>
<accession>A0A248LMF3</accession>
<dbReference type="EMBL" id="CP022115">
    <property type="protein sequence ID" value="ASJ25343.1"/>
    <property type="molecule type" value="Genomic_DNA"/>
</dbReference>
<evidence type="ECO:0000256" key="1">
    <source>
        <dbReference type="SAM" id="MobiDB-lite"/>
    </source>
</evidence>
<reference evidence="3" key="1">
    <citation type="submission" date="2017-06" db="EMBL/GenBank/DDBJ databases">
        <title>Whole genome sequence of Laribacter hongkongensis LHGZ1.</title>
        <authorList>
            <person name="Chen D."/>
            <person name="Wu H."/>
            <person name="Chen J."/>
        </authorList>
    </citation>
    <scope>NUCLEOTIDE SEQUENCE [LARGE SCALE GENOMIC DNA]</scope>
    <source>
        <strain evidence="3">LHGZ1</strain>
    </source>
</reference>
<sequence>MAGLGLCHDDLPESPFSRYRTGATRGKSGSDSGKQQIAQVIDKHDALSF</sequence>
<feature type="compositionally biased region" description="Polar residues" evidence="1">
    <location>
        <begin position="27"/>
        <end position="38"/>
    </location>
</feature>
<dbReference type="Proteomes" id="UP000197424">
    <property type="component" value="Chromosome"/>
</dbReference>
<evidence type="ECO:0000313" key="2">
    <source>
        <dbReference type="EMBL" id="ASJ25343.1"/>
    </source>
</evidence>
<gene>
    <name evidence="2" type="ORF">LHGZ1_2512</name>
</gene>
<proteinExistence type="predicted"/>
<feature type="region of interest" description="Disordered" evidence="1">
    <location>
        <begin position="1"/>
        <end position="49"/>
    </location>
</feature>
<protein>
    <submittedName>
        <fullName evidence="2">Uncharacterized protein</fullName>
    </submittedName>
</protein>
<organism evidence="2 3">
    <name type="scientific">Laribacter hongkongensis</name>
    <dbReference type="NCBI Taxonomy" id="168471"/>
    <lineage>
        <taxon>Bacteria</taxon>
        <taxon>Pseudomonadati</taxon>
        <taxon>Pseudomonadota</taxon>
        <taxon>Betaproteobacteria</taxon>
        <taxon>Neisseriales</taxon>
        <taxon>Aquaspirillaceae</taxon>
        <taxon>Laribacter</taxon>
    </lineage>
</organism>